<dbReference type="InterPro" id="IPR029060">
    <property type="entry name" value="PIN-like_dom_sf"/>
</dbReference>
<comment type="caution">
    <text evidence="1">The sequence shown here is derived from an EMBL/GenBank/DDBJ whole genome shotgun (WGS) entry which is preliminary data.</text>
</comment>
<accession>A0A7C4B9S3</accession>
<sequence>MDACFFINWAKFRRRMDIFSLYRRLLVPFAVFSEIKREPARSFAFTLAAERRLLVVPRLEVVDSLALRIFELVNTDPSLPSIDPPEAYALAFAKHSGLPLLTDNASPKLAALTLEELRGTQVLDSLDVLGALYPRETLLRFVAEFTEDTGVRFSARRLRGLGLA</sequence>
<reference evidence="1" key="1">
    <citation type="journal article" date="2020" name="mSystems">
        <title>Genome- and Community-Level Interaction Insights into Carbon Utilization and Element Cycling Functions of Hydrothermarchaeota in Hydrothermal Sediment.</title>
        <authorList>
            <person name="Zhou Z."/>
            <person name="Liu Y."/>
            <person name="Xu W."/>
            <person name="Pan J."/>
            <person name="Luo Z.H."/>
            <person name="Li M."/>
        </authorList>
    </citation>
    <scope>NUCLEOTIDE SEQUENCE [LARGE SCALE GENOMIC DNA]</scope>
    <source>
        <strain evidence="1">SpSt-735</strain>
    </source>
</reference>
<dbReference type="EMBL" id="DTFI01000114">
    <property type="protein sequence ID" value="HGI43721.1"/>
    <property type="molecule type" value="Genomic_DNA"/>
</dbReference>
<name>A0A7C4B9S3_THEPE</name>
<dbReference type="AlphaFoldDB" id="A0A7C4B9S3"/>
<gene>
    <name evidence="1" type="ORF">ENV17_05000</name>
</gene>
<dbReference type="SUPFAM" id="SSF88723">
    <property type="entry name" value="PIN domain-like"/>
    <property type="match status" value="1"/>
</dbReference>
<evidence type="ECO:0008006" key="2">
    <source>
        <dbReference type="Google" id="ProtNLM"/>
    </source>
</evidence>
<protein>
    <recommendedName>
        <fullName evidence="2">PIN domain-containing protein</fullName>
    </recommendedName>
</protein>
<organism evidence="1">
    <name type="scientific">Thermofilum pendens</name>
    <dbReference type="NCBI Taxonomy" id="2269"/>
    <lineage>
        <taxon>Archaea</taxon>
        <taxon>Thermoproteota</taxon>
        <taxon>Thermoprotei</taxon>
        <taxon>Thermofilales</taxon>
        <taxon>Thermofilaceae</taxon>
        <taxon>Thermofilum</taxon>
    </lineage>
</organism>
<proteinExistence type="predicted"/>
<evidence type="ECO:0000313" key="1">
    <source>
        <dbReference type="EMBL" id="HGI43721.1"/>
    </source>
</evidence>